<feature type="transmembrane region" description="Helical" evidence="1">
    <location>
        <begin position="306"/>
        <end position="326"/>
    </location>
</feature>
<accession>A0A8T6ZBI9</accession>
<evidence type="ECO:0000313" key="2">
    <source>
        <dbReference type="EMBL" id="NLP62042.1"/>
    </source>
</evidence>
<dbReference type="NCBIfam" id="NF038256">
    <property type="entry name" value="exopoly_VpsF"/>
    <property type="match status" value="1"/>
</dbReference>
<keyword evidence="1" id="KW-0472">Membrane</keyword>
<feature type="transmembrane region" description="Helical" evidence="1">
    <location>
        <begin position="62"/>
        <end position="82"/>
    </location>
</feature>
<feature type="transmembrane region" description="Helical" evidence="1">
    <location>
        <begin position="185"/>
        <end position="214"/>
    </location>
</feature>
<keyword evidence="1" id="KW-0812">Transmembrane</keyword>
<keyword evidence="3" id="KW-1185">Reference proteome</keyword>
<evidence type="ECO:0000256" key="1">
    <source>
        <dbReference type="SAM" id="Phobius"/>
    </source>
</evidence>
<feature type="transmembrane region" description="Helical" evidence="1">
    <location>
        <begin position="120"/>
        <end position="139"/>
    </location>
</feature>
<dbReference type="OrthoDB" id="7987387at2"/>
<protein>
    <submittedName>
        <fullName evidence="2">Uncharacterized protein</fullName>
    </submittedName>
</protein>
<feature type="transmembrane region" description="Helical" evidence="1">
    <location>
        <begin position="226"/>
        <end position="245"/>
    </location>
</feature>
<organism evidence="2 3">
    <name type="scientific">Paraburkholderia sacchari</name>
    <dbReference type="NCBI Taxonomy" id="159450"/>
    <lineage>
        <taxon>Bacteria</taxon>
        <taxon>Pseudomonadati</taxon>
        <taxon>Pseudomonadota</taxon>
        <taxon>Betaproteobacteria</taxon>
        <taxon>Burkholderiales</taxon>
        <taxon>Burkholderiaceae</taxon>
        <taxon>Paraburkholderia</taxon>
    </lineage>
</organism>
<gene>
    <name evidence="2" type="ORF">NH14_012825</name>
</gene>
<feature type="transmembrane region" description="Helical" evidence="1">
    <location>
        <begin position="338"/>
        <end position="355"/>
    </location>
</feature>
<reference evidence="2" key="2">
    <citation type="submission" date="2020-04" db="EMBL/GenBank/DDBJ databases">
        <authorList>
            <person name="Alexandrino P."/>
            <person name="Mendonca T."/>
            <person name="Guaman L."/>
            <person name="Cherix J."/>
            <person name="Lozano-Sakalauskas G."/>
            <person name="Fujita A."/>
            <person name="Filho E.R."/>
            <person name="Long P."/>
            <person name="Padilla G."/>
            <person name="Taciro M.K."/>
            <person name="Gomez J.G."/>
            <person name="Silva L.F."/>
            <person name="Torres M."/>
        </authorList>
    </citation>
    <scope>NUCLEOTIDE SEQUENCE</scope>
    <source>
        <strain evidence="2">LMG 19450</strain>
    </source>
</reference>
<dbReference type="Proteomes" id="UP000030460">
    <property type="component" value="Unassembled WGS sequence"/>
</dbReference>
<feature type="transmembrane region" description="Helical" evidence="1">
    <location>
        <begin position="32"/>
        <end position="50"/>
    </location>
</feature>
<dbReference type="EMBL" id="JTDB02000003">
    <property type="protein sequence ID" value="NLP62042.1"/>
    <property type="molecule type" value="Genomic_DNA"/>
</dbReference>
<feature type="transmembrane region" description="Helical" evidence="1">
    <location>
        <begin position="88"/>
        <end position="108"/>
    </location>
</feature>
<sequence length="407" mass="44542">MAVVFALFVSGAALNYLGLNYSGDESVSGLKVHPYVVFTLIGVLVFGVSFGTRQSKMSDRRFVTPVFCSALVIGVLIFKSMGSGRQSLGFAVDTLVSALWAASIVPFLNERMARRVWKMGFVFVIVECTMAIIEVFTKIEFIPIDTWYGSYFRATALHGHPLNNALVLVTVAVSLQLSATKKASVVIFLLTIGALSAFGARGALAVYLITNAVWFVRYGLQSVRRLPFVMTGVPVGVAILSWVLLSGAFGDRIANVGAYDDSSGVRLQSIQMLQSISWGNLIVGTDPDQILRIMENANVSVIENFLVAYIFMFGLACTLLLFLCFWTSAKVLARRWSSGSGGSIYLIFMVFFATAMTNNSLVTKTPALYLCVVFSWASAYIRNEHKRTGWHAMLAEDRLHIVSSANT</sequence>
<dbReference type="AlphaFoldDB" id="A0A8T6ZBI9"/>
<keyword evidence="1" id="KW-1133">Transmembrane helix</keyword>
<dbReference type="InterPro" id="IPR048041">
    <property type="entry name" value="VpsF-like"/>
</dbReference>
<evidence type="ECO:0000313" key="3">
    <source>
        <dbReference type="Proteomes" id="UP000030460"/>
    </source>
</evidence>
<name>A0A8T6ZBI9_9BURK</name>
<comment type="caution">
    <text evidence="2">The sequence shown here is derived from an EMBL/GenBank/DDBJ whole genome shotgun (WGS) entry which is preliminary data.</text>
</comment>
<reference evidence="2" key="1">
    <citation type="journal article" date="2015" name="Genome Announc.">
        <title>Draft Genome Sequence of the Polyhydroxyalkanoate-Producing Bacterium Burkholderia sacchari LMG 19450 Isolated from Brazilian Sugarcane Plantation Soil.</title>
        <authorList>
            <person name="Alexandrino P.M."/>
            <person name="Mendonca T.T."/>
            <person name="Guaman Bautista L.P."/>
            <person name="Cherix J."/>
            <person name="Lozano-Sakalauskas G.C."/>
            <person name="Fujita A."/>
            <person name="Ramos Filho E."/>
            <person name="Long P."/>
            <person name="Padilla G."/>
            <person name="Taciro M.K."/>
            <person name="Gomez J.G."/>
            <person name="Silva L.F."/>
        </authorList>
    </citation>
    <scope>NUCLEOTIDE SEQUENCE</scope>
    <source>
        <strain evidence="2">LMG 19450</strain>
    </source>
</reference>
<proteinExistence type="predicted"/>